<comment type="caution">
    <text evidence="1">The sequence shown here is derived from an EMBL/GenBank/DDBJ whole genome shotgun (WGS) entry which is preliminary data.</text>
</comment>
<accession>A0A1A0WDG6</accession>
<dbReference type="Proteomes" id="UP000094008">
    <property type="component" value="Unassembled WGS sequence"/>
</dbReference>
<evidence type="ECO:0008006" key="3">
    <source>
        <dbReference type="Google" id="ProtNLM"/>
    </source>
</evidence>
<evidence type="ECO:0000313" key="1">
    <source>
        <dbReference type="EMBL" id="OBB95863.1"/>
    </source>
</evidence>
<reference evidence="2" key="1">
    <citation type="submission" date="2016-06" db="EMBL/GenBank/DDBJ databases">
        <authorList>
            <person name="Sutton G."/>
            <person name="Brinkac L."/>
            <person name="Sanka R."/>
            <person name="Adams M."/>
            <person name="Lau E."/>
            <person name="Mehaffy C."/>
            <person name="Tameris M."/>
            <person name="Hatherill M."/>
            <person name="Hanekom W."/>
            <person name="Mahomed H."/>
            <person name="Mcshane H."/>
        </authorList>
    </citation>
    <scope>NUCLEOTIDE SEQUENCE [LARGE SCALE GENOMIC DNA]</scope>
    <source>
        <strain evidence="2">852002-10433_SCH5171157</strain>
    </source>
</reference>
<gene>
    <name evidence="1" type="ORF">A5779_17805</name>
</gene>
<dbReference type="EMBL" id="LZSY01000031">
    <property type="protein sequence ID" value="OBB95863.1"/>
    <property type="molecule type" value="Genomic_DNA"/>
</dbReference>
<sequence length="163" mass="18180">MTALSLQDFVRWGVARAEAPDFVIQQALAVTDVLQVSTYARGSQRLVLVDHDRRYAYKLACTERGEQTSEVEASGAIAAPVAPAQWIEIAGVRVLQMEYVDHVVEDDRLREIDLARYPWVPLVDCVQIGWAADGSLVCFDAGQFGEHNREIFYQRLQIGAGGR</sequence>
<name>A0A1A0WDG6_MYCPR</name>
<dbReference type="AlphaFoldDB" id="A0A1A0WDG6"/>
<proteinExistence type="predicted"/>
<evidence type="ECO:0000313" key="2">
    <source>
        <dbReference type="Proteomes" id="UP000094008"/>
    </source>
</evidence>
<protein>
    <recommendedName>
        <fullName evidence="3">Aminoglycoside phosphotransferase</fullName>
    </recommendedName>
</protein>
<organism evidence="1 2">
    <name type="scientific">Mycolicibacterium peregrinum</name>
    <name type="common">Mycobacterium peregrinum</name>
    <dbReference type="NCBI Taxonomy" id="43304"/>
    <lineage>
        <taxon>Bacteria</taxon>
        <taxon>Bacillati</taxon>
        <taxon>Actinomycetota</taxon>
        <taxon>Actinomycetes</taxon>
        <taxon>Mycobacteriales</taxon>
        <taxon>Mycobacteriaceae</taxon>
        <taxon>Mycolicibacterium</taxon>
    </lineage>
</organism>